<evidence type="ECO:0000256" key="4">
    <source>
        <dbReference type="ARBA" id="ARBA00022692"/>
    </source>
</evidence>
<keyword evidence="3" id="KW-1003">Cell membrane</keyword>
<evidence type="ECO:0000256" key="2">
    <source>
        <dbReference type="ARBA" id="ARBA00022448"/>
    </source>
</evidence>
<dbReference type="InterPro" id="IPR001851">
    <property type="entry name" value="ABC_transp_permease"/>
</dbReference>
<dbReference type="AlphaFoldDB" id="A0A502BKV0"/>
<dbReference type="EMBL" id="VEWJ01000013">
    <property type="protein sequence ID" value="TPF74281.1"/>
    <property type="molecule type" value="Genomic_DNA"/>
</dbReference>
<keyword evidence="5" id="KW-0029">Amino-acid transport</keyword>
<feature type="transmembrane region" description="Helical" evidence="9">
    <location>
        <begin position="66"/>
        <end position="84"/>
    </location>
</feature>
<feature type="transmembrane region" description="Helical" evidence="9">
    <location>
        <begin position="6"/>
        <end position="31"/>
    </location>
</feature>
<protein>
    <submittedName>
        <fullName evidence="10">Branched-chain amino acid ABC transporter permease</fullName>
    </submittedName>
</protein>
<evidence type="ECO:0000256" key="7">
    <source>
        <dbReference type="ARBA" id="ARBA00023136"/>
    </source>
</evidence>
<dbReference type="OrthoDB" id="9807115at2"/>
<evidence type="ECO:0000313" key="10">
    <source>
        <dbReference type="EMBL" id="TPF74281.1"/>
    </source>
</evidence>
<keyword evidence="11" id="KW-1185">Reference proteome</keyword>
<comment type="caution">
    <text evidence="10">The sequence shown here is derived from an EMBL/GenBank/DDBJ whole genome shotgun (WGS) entry which is preliminary data.</text>
</comment>
<accession>A0A502BKV0</accession>
<dbReference type="GO" id="GO:0005886">
    <property type="term" value="C:plasma membrane"/>
    <property type="evidence" value="ECO:0007669"/>
    <property type="project" value="UniProtKB-SubCell"/>
</dbReference>
<evidence type="ECO:0000256" key="3">
    <source>
        <dbReference type="ARBA" id="ARBA00022475"/>
    </source>
</evidence>
<evidence type="ECO:0000256" key="6">
    <source>
        <dbReference type="ARBA" id="ARBA00022989"/>
    </source>
</evidence>
<evidence type="ECO:0000256" key="9">
    <source>
        <dbReference type="SAM" id="Phobius"/>
    </source>
</evidence>
<feature type="transmembrane region" description="Helical" evidence="9">
    <location>
        <begin position="43"/>
        <end position="60"/>
    </location>
</feature>
<keyword evidence="7 9" id="KW-0472">Membrane</keyword>
<dbReference type="PANTHER" id="PTHR11795">
    <property type="entry name" value="BRANCHED-CHAIN AMINO ACID TRANSPORT SYSTEM PERMEASE PROTEIN LIVH"/>
    <property type="match status" value="1"/>
</dbReference>
<dbReference type="Pfam" id="PF02653">
    <property type="entry name" value="BPD_transp_2"/>
    <property type="match status" value="1"/>
</dbReference>
<evidence type="ECO:0000256" key="8">
    <source>
        <dbReference type="ARBA" id="ARBA00037998"/>
    </source>
</evidence>
<dbReference type="PANTHER" id="PTHR11795:SF449">
    <property type="entry name" value="BRANCHED-CHAIN AMINO ACID TRANSPORT PERMEASE PROTEIN LIVH-RELATED"/>
    <property type="match status" value="1"/>
</dbReference>
<feature type="transmembrane region" description="Helical" evidence="9">
    <location>
        <begin position="266"/>
        <end position="287"/>
    </location>
</feature>
<feature type="transmembrane region" description="Helical" evidence="9">
    <location>
        <begin position="188"/>
        <end position="213"/>
    </location>
</feature>
<comment type="similarity">
    <text evidence="8">Belongs to the binding-protein-dependent transport system permease family. LivHM subfamily.</text>
</comment>
<keyword evidence="2" id="KW-0813">Transport</keyword>
<evidence type="ECO:0000256" key="1">
    <source>
        <dbReference type="ARBA" id="ARBA00004651"/>
    </source>
</evidence>
<comment type="subcellular location">
    <subcellularLocation>
        <location evidence="1">Cell membrane</location>
        <topology evidence="1">Multi-pass membrane protein</topology>
    </subcellularLocation>
</comment>
<dbReference type="InterPro" id="IPR052157">
    <property type="entry name" value="BCAA_transport_permease"/>
</dbReference>
<dbReference type="RefSeq" id="WP_140905988.1">
    <property type="nucleotide sequence ID" value="NZ_JBHTMD010000012.1"/>
</dbReference>
<dbReference type="CDD" id="cd06582">
    <property type="entry name" value="TM_PBP1_LivH_like"/>
    <property type="match status" value="1"/>
</dbReference>
<feature type="transmembrane region" description="Helical" evidence="9">
    <location>
        <begin position="225"/>
        <end position="254"/>
    </location>
</feature>
<name>A0A502BKV0_9HYPH</name>
<evidence type="ECO:0000313" key="11">
    <source>
        <dbReference type="Proteomes" id="UP000315388"/>
    </source>
</evidence>
<reference evidence="10 11" key="1">
    <citation type="journal article" date="2003" name="Int. J. Syst. Evol. Microbiol.">
        <title>Towards a standardized format for the description of a novel species (of an established genus): Ochrobactrum gallinifaecis sp. nov.</title>
        <authorList>
            <person name="Kampfer P."/>
            <person name="Buczolits S."/>
            <person name="Albrecht A."/>
            <person name="Busse H.J."/>
            <person name="Stackebrandt E."/>
        </authorList>
    </citation>
    <scope>NUCLEOTIDE SEQUENCE [LARGE SCALE GENOMIC DNA]</scope>
    <source>
        <strain evidence="10 11">ISO 196</strain>
    </source>
</reference>
<dbReference type="GO" id="GO:0006865">
    <property type="term" value="P:amino acid transport"/>
    <property type="evidence" value="ECO:0007669"/>
    <property type="project" value="UniProtKB-KW"/>
</dbReference>
<gene>
    <name evidence="10" type="ORF">FHY56_15125</name>
</gene>
<feature type="transmembrane region" description="Helical" evidence="9">
    <location>
        <begin position="96"/>
        <end position="117"/>
    </location>
</feature>
<sequence>MTELLFQTIINGIIVGTIYGIIGCSLAIIYGTMRIVNFAHGEFVISGSYLSYIVVTVLGLPLLLAVPAAILFFGVVGLVIYYLIVPRLMKNDDHELPSFLAMYGVSLIIGSLLLIFFEADTRSIDLGFSPAYVKFAGLIIPKARLIAMGFGVVTILCIWWVLFRTIYGKALRAAIMNRPAMGVIGLPYKRVTAAAFVVSIVLAGLTGIMTALVFPAFNPAGGMEITLIAFVVIVIGGLVNPIGAIFGGILFGLVEQLTILYGSQTLAQIISYVALIIVVYVLPNGILGGRNQ</sequence>
<organism evidence="10 11">
    <name type="scientific">Brucella gallinifaecis</name>
    <dbReference type="NCBI Taxonomy" id="215590"/>
    <lineage>
        <taxon>Bacteria</taxon>
        <taxon>Pseudomonadati</taxon>
        <taxon>Pseudomonadota</taxon>
        <taxon>Alphaproteobacteria</taxon>
        <taxon>Hyphomicrobiales</taxon>
        <taxon>Brucellaceae</taxon>
        <taxon>Brucella/Ochrobactrum group</taxon>
        <taxon>Brucella</taxon>
    </lineage>
</organism>
<dbReference type="Proteomes" id="UP000315388">
    <property type="component" value="Unassembled WGS sequence"/>
</dbReference>
<proteinExistence type="inferred from homology"/>
<dbReference type="GO" id="GO:0022857">
    <property type="term" value="F:transmembrane transporter activity"/>
    <property type="evidence" value="ECO:0007669"/>
    <property type="project" value="InterPro"/>
</dbReference>
<feature type="transmembrane region" description="Helical" evidence="9">
    <location>
        <begin position="145"/>
        <end position="167"/>
    </location>
</feature>
<keyword evidence="4 9" id="KW-0812">Transmembrane</keyword>
<evidence type="ECO:0000256" key="5">
    <source>
        <dbReference type="ARBA" id="ARBA00022970"/>
    </source>
</evidence>
<keyword evidence="6 9" id="KW-1133">Transmembrane helix</keyword>